<evidence type="ECO:0000259" key="1">
    <source>
        <dbReference type="Pfam" id="PF07883"/>
    </source>
</evidence>
<dbReference type="InterPro" id="IPR011051">
    <property type="entry name" value="RmlC_Cupin_sf"/>
</dbReference>
<dbReference type="AlphaFoldDB" id="A0A432M134"/>
<evidence type="ECO:0000313" key="2">
    <source>
        <dbReference type="EMBL" id="RUL70922.1"/>
    </source>
</evidence>
<dbReference type="PANTHER" id="PTHR40112">
    <property type="entry name" value="H2HPP ISOMERASE"/>
    <property type="match status" value="1"/>
</dbReference>
<proteinExistence type="predicted"/>
<dbReference type="InterPro" id="IPR014710">
    <property type="entry name" value="RmlC-like_jellyroll"/>
</dbReference>
<name>A0A432M134_9GAMM</name>
<reference evidence="2 3" key="1">
    <citation type="submission" date="2018-12" db="EMBL/GenBank/DDBJ databases">
        <title>Dyella dinghuensis sp. nov. DHOA06 and Dyella choica sp. nov. 4M-K27, isolated from forest soil.</title>
        <authorList>
            <person name="Qiu L.-H."/>
            <person name="Gao Z.-H."/>
        </authorList>
    </citation>
    <scope>NUCLEOTIDE SEQUENCE [LARGE SCALE GENOMIC DNA]</scope>
    <source>
        <strain evidence="2 3">4M-K27</strain>
    </source>
</reference>
<dbReference type="Gene3D" id="2.60.120.10">
    <property type="entry name" value="Jelly Rolls"/>
    <property type="match status" value="1"/>
</dbReference>
<dbReference type="OrthoDB" id="9811153at2"/>
<dbReference type="PANTHER" id="PTHR40112:SF1">
    <property type="entry name" value="H2HPP ISOMERASE"/>
    <property type="match status" value="1"/>
</dbReference>
<dbReference type="InterPro" id="IPR052535">
    <property type="entry name" value="Bacilysin_H2HPP_isomerase"/>
</dbReference>
<evidence type="ECO:0000313" key="3">
    <source>
        <dbReference type="Proteomes" id="UP000274358"/>
    </source>
</evidence>
<feature type="domain" description="Cupin type-2" evidence="1">
    <location>
        <begin position="56"/>
        <end position="115"/>
    </location>
</feature>
<gene>
    <name evidence="2" type="ORF">EKH80_19830</name>
</gene>
<protein>
    <submittedName>
        <fullName evidence="2">Cupin domain-containing protein</fullName>
    </submittedName>
</protein>
<sequence>MAAIEDAPGKGLIAGISDHMVTLPEFYQLDSVPSEKMSPLLERQYLYGKESTFVKWTAKKGAVVPLHHHANEQVTWIVSGKATVYSQGKAYTMSAGDIMIFPPNVPHEFAFSEDTVDIDFFAPGRQDWMDGTASYYAK</sequence>
<keyword evidence="3" id="KW-1185">Reference proteome</keyword>
<accession>A0A432M134</accession>
<dbReference type="InterPro" id="IPR013096">
    <property type="entry name" value="Cupin_2"/>
</dbReference>
<dbReference type="Pfam" id="PF07883">
    <property type="entry name" value="Cupin_2"/>
    <property type="match status" value="1"/>
</dbReference>
<comment type="caution">
    <text evidence="2">The sequence shown here is derived from an EMBL/GenBank/DDBJ whole genome shotgun (WGS) entry which is preliminary data.</text>
</comment>
<dbReference type="SUPFAM" id="SSF51182">
    <property type="entry name" value="RmlC-like cupins"/>
    <property type="match status" value="1"/>
</dbReference>
<organism evidence="2 3">
    <name type="scientific">Dyella choica</name>
    <dbReference type="NCBI Taxonomy" id="1927959"/>
    <lineage>
        <taxon>Bacteria</taxon>
        <taxon>Pseudomonadati</taxon>
        <taxon>Pseudomonadota</taxon>
        <taxon>Gammaproteobacteria</taxon>
        <taxon>Lysobacterales</taxon>
        <taxon>Rhodanobacteraceae</taxon>
        <taxon>Dyella</taxon>
    </lineage>
</organism>
<dbReference type="Proteomes" id="UP000274358">
    <property type="component" value="Unassembled WGS sequence"/>
</dbReference>
<dbReference type="CDD" id="cd02238">
    <property type="entry name" value="cupin_KdgF"/>
    <property type="match status" value="1"/>
</dbReference>
<dbReference type="EMBL" id="RYYV01000021">
    <property type="protein sequence ID" value="RUL70922.1"/>
    <property type="molecule type" value="Genomic_DNA"/>
</dbReference>